<dbReference type="SUPFAM" id="SSF82199">
    <property type="entry name" value="SET domain"/>
    <property type="match status" value="1"/>
</dbReference>
<evidence type="ECO:0000256" key="4">
    <source>
        <dbReference type="ARBA" id="ARBA00022691"/>
    </source>
</evidence>
<dbReference type="InterPro" id="IPR046341">
    <property type="entry name" value="SET_dom_sf"/>
</dbReference>
<evidence type="ECO:0000259" key="5">
    <source>
        <dbReference type="PROSITE" id="PS50280"/>
    </source>
</evidence>
<protein>
    <recommendedName>
        <fullName evidence="5">SET domain-containing protein</fullName>
    </recommendedName>
</protein>
<dbReference type="InterPro" id="IPR001214">
    <property type="entry name" value="SET_dom"/>
</dbReference>
<dbReference type="SMART" id="SM00317">
    <property type="entry name" value="SET"/>
    <property type="match status" value="1"/>
</dbReference>
<dbReference type="PROSITE" id="PS50280">
    <property type="entry name" value="SET"/>
    <property type="match status" value="1"/>
</dbReference>
<sequence length="688" mass="77535">MCASNSNVQSECVECETKSECEECYDCCCDTYVGVVSTDIIPGTRCSAKTVHGVAVTRCWNTVVSSFESAEVEPVRLLCPQHQYLFSKHSICLFCNCFSNTDRFGQGWLANCSTSPAHLTHLRCAVRNSGVLFLSCSHCNHPCLPSFDITATLEQPISSILFEINKEPVVSCLLRISNELVQYYQDKKEPRRILCAITSNLVNNRGLQSYFADLLLILSQKKDFEVLRQLIRFLIHCYEPLSTVWSEGELLMTVLVSSEIEIVTVLREAGCPVLPKHLDEMIVCYTPTLFDALMIEPEYASTLINEDLVSKLVAEKSWSYLLRLLQHFNYTVGAGKHSLLMNENAVEELCKEAPESVQFAMRRTSQMSRAMLISQGKKVIHEDLSNGSERFPVRVVNDVDTAKMIDFVYTTRIVDRNGVLASRRNTVVTFCCCSGMCTTGCECSSGIYDEYGFAKESSLEWPFVECSAACTCSLQCGNRVAQKGATYPTEVFRTCDGRGWAVRALRNIRKGAFIGEYTGELLSDAETARPERTDTYFFETRVGERLFTVDARLYGNFTRFINHSCRPNATVGMVVWEAQLEQLNHICIFATENIPKGKEITISYGQSWWDAKLPQFSCRCGHANCEYSEDRRKTELQRLAAEMTAELQARYQKIADFGISPGKGCSGSRFFFFLYVCSMKMSSKKWTG</sequence>
<evidence type="ECO:0000256" key="1">
    <source>
        <dbReference type="ARBA" id="ARBA00004286"/>
    </source>
</evidence>
<comment type="subcellular location">
    <subcellularLocation>
        <location evidence="1">Chromosome</location>
    </subcellularLocation>
</comment>
<accession>A0ABR1C6F4</accession>
<dbReference type="EMBL" id="JAVFWL010000002">
    <property type="protein sequence ID" value="KAK6733355.1"/>
    <property type="molecule type" value="Genomic_DNA"/>
</dbReference>
<keyword evidence="3" id="KW-0808">Transferase</keyword>
<dbReference type="Gene3D" id="2.170.270.10">
    <property type="entry name" value="SET domain"/>
    <property type="match status" value="1"/>
</dbReference>
<keyword evidence="2" id="KW-0158">Chromosome</keyword>
<evidence type="ECO:0000313" key="7">
    <source>
        <dbReference type="Proteomes" id="UP001303046"/>
    </source>
</evidence>
<reference evidence="6 7" key="1">
    <citation type="submission" date="2023-08" db="EMBL/GenBank/DDBJ databases">
        <title>A Necator americanus chromosomal reference genome.</title>
        <authorList>
            <person name="Ilik V."/>
            <person name="Petrzelkova K.J."/>
            <person name="Pardy F."/>
            <person name="Fuh T."/>
            <person name="Niatou-Singa F.S."/>
            <person name="Gouil Q."/>
            <person name="Baker L."/>
            <person name="Ritchie M.E."/>
            <person name="Jex A.R."/>
            <person name="Gazzola D."/>
            <person name="Li H."/>
            <person name="Toshio Fujiwara R."/>
            <person name="Zhan B."/>
            <person name="Aroian R.V."/>
            <person name="Pafco B."/>
            <person name="Schwarz E.M."/>
        </authorList>
    </citation>
    <scope>NUCLEOTIDE SEQUENCE [LARGE SCALE GENOMIC DNA]</scope>
    <source>
        <strain evidence="6 7">Aroian</strain>
        <tissue evidence="6">Whole animal</tissue>
    </source>
</reference>
<evidence type="ECO:0000256" key="3">
    <source>
        <dbReference type="ARBA" id="ARBA00022603"/>
    </source>
</evidence>
<feature type="domain" description="SET" evidence="5">
    <location>
        <begin position="487"/>
        <end position="605"/>
    </location>
</feature>
<evidence type="ECO:0000313" key="6">
    <source>
        <dbReference type="EMBL" id="KAK6733355.1"/>
    </source>
</evidence>
<dbReference type="InterPro" id="IPR007728">
    <property type="entry name" value="Pre-SET_dom"/>
</dbReference>
<dbReference type="PANTHER" id="PTHR46307:SF4">
    <property type="entry name" value="G9A, ISOFORM B"/>
    <property type="match status" value="1"/>
</dbReference>
<comment type="caution">
    <text evidence="6">The sequence shown here is derived from an EMBL/GenBank/DDBJ whole genome shotgun (WGS) entry which is preliminary data.</text>
</comment>
<dbReference type="Proteomes" id="UP001303046">
    <property type="component" value="Unassembled WGS sequence"/>
</dbReference>
<dbReference type="Pfam" id="PF00856">
    <property type="entry name" value="SET"/>
    <property type="match status" value="1"/>
</dbReference>
<dbReference type="SMART" id="SM00468">
    <property type="entry name" value="PreSET"/>
    <property type="match status" value="1"/>
</dbReference>
<organism evidence="6 7">
    <name type="scientific">Necator americanus</name>
    <name type="common">Human hookworm</name>
    <dbReference type="NCBI Taxonomy" id="51031"/>
    <lineage>
        <taxon>Eukaryota</taxon>
        <taxon>Metazoa</taxon>
        <taxon>Ecdysozoa</taxon>
        <taxon>Nematoda</taxon>
        <taxon>Chromadorea</taxon>
        <taxon>Rhabditida</taxon>
        <taxon>Rhabditina</taxon>
        <taxon>Rhabditomorpha</taxon>
        <taxon>Strongyloidea</taxon>
        <taxon>Ancylostomatidae</taxon>
        <taxon>Bunostominae</taxon>
        <taxon>Necator</taxon>
    </lineage>
</organism>
<proteinExistence type="predicted"/>
<dbReference type="PANTHER" id="PTHR46307">
    <property type="entry name" value="G9A, ISOFORM B"/>
    <property type="match status" value="1"/>
</dbReference>
<name>A0ABR1C6F4_NECAM</name>
<keyword evidence="7" id="KW-1185">Reference proteome</keyword>
<keyword evidence="4" id="KW-0949">S-adenosyl-L-methionine</keyword>
<dbReference type="InterPro" id="IPR043550">
    <property type="entry name" value="EHMT1/EHMT2"/>
</dbReference>
<evidence type="ECO:0000256" key="2">
    <source>
        <dbReference type="ARBA" id="ARBA00022454"/>
    </source>
</evidence>
<gene>
    <name evidence="6" type="primary">Necator_chrII.g5020</name>
    <name evidence="6" type="ORF">RB195_017228</name>
</gene>
<keyword evidence="3" id="KW-0489">Methyltransferase</keyword>